<evidence type="ECO:0000256" key="4">
    <source>
        <dbReference type="ARBA" id="ARBA00023136"/>
    </source>
</evidence>
<dbReference type="Proteomes" id="UP001610446">
    <property type="component" value="Unassembled WGS sequence"/>
</dbReference>
<keyword evidence="2" id="KW-0812">Transmembrane</keyword>
<name>A0ABR4JV27_9EURO</name>
<dbReference type="Pfam" id="PF04116">
    <property type="entry name" value="FA_hydroxylase"/>
    <property type="match status" value="1"/>
</dbReference>
<evidence type="ECO:0000313" key="7">
    <source>
        <dbReference type="Proteomes" id="UP001610446"/>
    </source>
</evidence>
<gene>
    <name evidence="6" type="ORF">BJY01DRAFT_248416</name>
</gene>
<sequence length="434" mass="49583">MEQFWSDIVTTYSPLQIEFLGTLLVQILSFWVPSACYISLDYCFPSFSQRHKLQSAYKQPTQRDLYECLRVVLQNQLLTSAVHFVLLLLVQQGKPSYRVTSFLPSLPELTRDIILSLLLREALFYYGHRLLHSRYLYSRIHKQHHKFTAPIALAAQYAHPFEQLFANALPISAPPQLLGSHIVTFWVFLAYELANTATVHSGYDFLGGKARMHDAHHERFNLNYGSIGLLDWMRYFQYALGYLTLIVGANSRHNKLFTSHPAFADHPFPTIPIECPELGRSGTYLDKDHTSEGVGLIPALTWPSPADDFDEYLLISEDPDAPIPESVIHGIYYRIPREKTGVQNPDFRVLNNSPEKYMLRGGFKYGQNRHGTVYVPPSPFFGHGPHRYFFELIALNNSLETEAMNDLVTLDEVQRAIQGKVAGWGEWVGVFESP</sequence>
<keyword evidence="3" id="KW-1133">Transmembrane helix</keyword>
<keyword evidence="7" id="KW-1185">Reference proteome</keyword>
<dbReference type="InterPro" id="IPR006694">
    <property type="entry name" value="Fatty_acid_hydroxylase"/>
</dbReference>
<evidence type="ECO:0000256" key="3">
    <source>
        <dbReference type="ARBA" id="ARBA00022989"/>
    </source>
</evidence>
<comment type="caution">
    <text evidence="6">The sequence shown here is derived from an EMBL/GenBank/DDBJ whole genome shotgun (WGS) entry which is preliminary data.</text>
</comment>
<dbReference type="PANTHER" id="PTHR11863">
    <property type="entry name" value="STEROL DESATURASE"/>
    <property type="match status" value="1"/>
</dbReference>
<dbReference type="SUPFAM" id="SSF49777">
    <property type="entry name" value="PEBP-like"/>
    <property type="match status" value="1"/>
</dbReference>
<protein>
    <submittedName>
        <fullName evidence="6">Phosphatidylethanolamine-binding protein</fullName>
    </submittedName>
</protein>
<dbReference type="InterPro" id="IPR008914">
    <property type="entry name" value="PEBP"/>
</dbReference>
<dbReference type="EMBL" id="JBFXLU010000086">
    <property type="protein sequence ID" value="KAL2843856.1"/>
    <property type="molecule type" value="Genomic_DNA"/>
</dbReference>
<evidence type="ECO:0000256" key="2">
    <source>
        <dbReference type="ARBA" id="ARBA00022692"/>
    </source>
</evidence>
<accession>A0ABR4JV27</accession>
<evidence type="ECO:0000259" key="5">
    <source>
        <dbReference type="Pfam" id="PF04116"/>
    </source>
</evidence>
<feature type="domain" description="Fatty acid hydroxylase" evidence="5">
    <location>
        <begin position="114"/>
        <end position="233"/>
    </location>
</feature>
<keyword evidence="4" id="KW-0472">Membrane</keyword>
<dbReference type="Pfam" id="PF01161">
    <property type="entry name" value="PBP"/>
    <property type="match status" value="1"/>
</dbReference>
<dbReference type="InterPro" id="IPR050307">
    <property type="entry name" value="Sterol_Desaturase_Related"/>
</dbReference>
<reference evidence="6 7" key="1">
    <citation type="submission" date="2024-07" db="EMBL/GenBank/DDBJ databases">
        <title>Section-level genome sequencing and comparative genomics of Aspergillus sections Usti and Cavernicolus.</title>
        <authorList>
            <consortium name="Lawrence Berkeley National Laboratory"/>
            <person name="Nybo J.L."/>
            <person name="Vesth T.C."/>
            <person name="Theobald S."/>
            <person name="Frisvad J.C."/>
            <person name="Larsen T.O."/>
            <person name="Kjaerboelling I."/>
            <person name="Rothschild-Mancinelli K."/>
            <person name="Lyhne E.K."/>
            <person name="Kogle M.E."/>
            <person name="Barry K."/>
            <person name="Clum A."/>
            <person name="Na H."/>
            <person name="Ledsgaard L."/>
            <person name="Lin J."/>
            <person name="Lipzen A."/>
            <person name="Kuo A."/>
            <person name="Riley R."/>
            <person name="Mondo S."/>
            <person name="Labutti K."/>
            <person name="Haridas S."/>
            <person name="Pangalinan J."/>
            <person name="Salamov A.A."/>
            <person name="Simmons B.A."/>
            <person name="Magnuson J.K."/>
            <person name="Chen J."/>
            <person name="Drula E."/>
            <person name="Henrissat B."/>
            <person name="Wiebenga A."/>
            <person name="Lubbers R.J."/>
            <person name="Gomes A.C."/>
            <person name="Makela M.R."/>
            <person name="Stajich J."/>
            <person name="Grigoriev I.V."/>
            <person name="Mortensen U.H."/>
            <person name="De Vries R.P."/>
            <person name="Baker S.E."/>
            <person name="Andersen M.R."/>
        </authorList>
    </citation>
    <scope>NUCLEOTIDE SEQUENCE [LARGE SCALE GENOMIC DNA]</scope>
    <source>
        <strain evidence="6 7">CBS 123904</strain>
    </source>
</reference>
<proteinExistence type="predicted"/>
<evidence type="ECO:0000313" key="6">
    <source>
        <dbReference type="EMBL" id="KAL2843856.1"/>
    </source>
</evidence>
<dbReference type="Gene3D" id="3.90.280.10">
    <property type="entry name" value="PEBP-like"/>
    <property type="match status" value="1"/>
</dbReference>
<dbReference type="InterPro" id="IPR049556">
    <property type="entry name" value="PhiB"/>
</dbReference>
<dbReference type="InterPro" id="IPR036610">
    <property type="entry name" value="PEBP-like_sf"/>
</dbReference>
<evidence type="ECO:0000256" key="1">
    <source>
        <dbReference type="ARBA" id="ARBA00004370"/>
    </source>
</evidence>
<comment type="subcellular location">
    <subcellularLocation>
        <location evidence="1">Membrane</location>
    </subcellularLocation>
</comment>
<organism evidence="6 7">
    <name type="scientific">Aspergillus pseudoustus</name>
    <dbReference type="NCBI Taxonomy" id="1810923"/>
    <lineage>
        <taxon>Eukaryota</taxon>
        <taxon>Fungi</taxon>
        <taxon>Dikarya</taxon>
        <taxon>Ascomycota</taxon>
        <taxon>Pezizomycotina</taxon>
        <taxon>Eurotiomycetes</taxon>
        <taxon>Eurotiomycetidae</taxon>
        <taxon>Eurotiales</taxon>
        <taxon>Aspergillaceae</taxon>
        <taxon>Aspergillus</taxon>
        <taxon>Aspergillus subgen. Nidulantes</taxon>
    </lineage>
</organism>
<dbReference type="CDD" id="cd00457">
    <property type="entry name" value="PEBP"/>
    <property type="match status" value="1"/>
</dbReference>